<dbReference type="InterPro" id="IPR051448">
    <property type="entry name" value="CdaR-like_regulators"/>
</dbReference>
<evidence type="ECO:0000259" key="1">
    <source>
        <dbReference type="Pfam" id="PF05651"/>
    </source>
</evidence>
<dbReference type="RefSeq" id="WP_186860954.1">
    <property type="nucleotide sequence ID" value="NZ_JACOOO010000042.1"/>
</dbReference>
<dbReference type="PANTHER" id="PTHR33744:SF16">
    <property type="entry name" value="CARBOHYDRATE DIACID REGULATOR"/>
    <property type="match status" value="1"/>
</dbReference>
<dbReference type="InterPro" id="IPR042070">
    <property type="entry name" value="PucR_C-HTH_sf"/>
</dbReference>
<dbReference type="InterPro" id="IPR008599">
    <property type="entry name" value="Diacid_rec"/>
</dbReference>
<gene>
    <name evidence="3" type="ORF">H8S20_17770</name>
</gene>
<organism evidence="3 4">
    <name type="scientific">Clostridium hominis</name>
    <dbReference type="NCBI Taxonomy" id="2763036"/>
    <lineage>
        <taxon>Bacteria</taxon>
        <taxon>Bacillati</taxon>
        <taxon>Bacillota</taxon>
        <taxon>Clostridia</taxon>
        <taxon>Eubacteriales</taxon>
        <taxon>Clostridiaceae</taxon>
        <taxon>Clostridium</taxon>
    </lineage>
</organism>
<feature type="domain" description="PucR C-terminal helix-turn-helix" evidence="2">
    <location>
        <begin position="311"/>
        <end position="368"/>
    </location>
</feature>
<dbReference type="Pfam" id="PF05651">
    <property type="entry name" value="Diacid_rec"/>
    <property type="match status" value="1"/>
</dbReference>
<feature type="domain" description="Putative sugar diacid recognition" evidence="1">
    <location>
        <begin position="3"/>
        <end position="132"/>
    </location>
</feature>
<dbReference type="InterPro" id="IPR025736">
    <property type="entry name" value="PucR_C-HTH_dom"/>
</dbReference>
<sequence>MLNYNLAIRIINRLTSIFTKDINIIGVDGIIIASSNKKRENTYHEAARISANSNRNVIITDSNKHMYRGCKEGVNIPITYHNNVIGVVGITGTAQEVLPYAPLIKELVELIVGEMDEEHSQKVKKNKKINYFKDIIQGIDIQDIETYYSRAKLLEINIESIRKMIVFKCDDPKENVYHVTESLFTTTLRNLDIEIINLNNKKIILLIQQNIDISRYIDLLIDELNQNNISNYTFIIGEKCKKIIDYEKVYSQICLVESIEDPYRDKKVIKVRDYDLRLLVKGISKTTKNIYIENNFLQLFEGHNKLSEEMMKTVKMYFMNNMLVGQTAKAMYIHRNTVLYRLNKFKSLYGIDLSKPYECTKVFLAILINDEKNNRNA</sequence>
<reference evidence="3 4" key="1">
    <citation type="submission" date="2020-08" db="EMBL/GenBank/DDBJ databases">
        <title>Genome public.</title>
        <authorList>
            <person name="Liu C."/>
            <person name="Sun Q."/>
        </authorList>
    </citation>
    <scope>NUCLEOTIDE SEQUENCE [LARGE SCALE GENOMIC DNA]</scope>
    <source>
        <strain evidence="3 4">NSJ-6</strain>
    </source>
</reference>
<proteinExistence type="predicted"/>
<accession>A0ABR7DH19</accession>
<evidence type="ECO:0000259" key="2">
    <source>
        <dbReference type="Pfam" id="PF13556"/>
    </source>
</evidence>
<evidence type="ECO:0000313" key="4">
    <source>
        <dbReference type="Proteomes" id="UP000596929"/>
    </source>
</evidence>
<dbReference type="EMBL" id="JACOOO010000042">
    <property type="protein sequence ID" value="MBC5630704.1"/>
    <property type="molecule type" value="Genomic_DNA"/>
</dbReference>
<comment type="caution">
    <text evidence="3">The sequence shown here is derived from an EMBL/GenBank/DDBJ whole genome shotgun (WGS) entry which is preliminary data.</text>
</comment>
<evidence type="ECO:0000313" key="3">
    <source>
        <dbReference type="EMBL" id="MBC5630704.1"/>
    </source>
</evidence>
<protein>
    <submittedName>
        <fullName evidence="3">Helix-turn-helix domain-containing protein</fullName>
    </submittedName>
</protein>
<dbReference type="Gene3D" id="1.10.10.2840">
    <property type="entry name" value="PucR C-terminal helix-turn-helix domain"/>
    <property type="match status" value="1"/>
</dbReference>
<name>A0ABR7DH19_9CLOT</name>
<dbReference type="PANTHER" id="PTHR33744">
    <property type="entry name" value="CARBOHYDRATE DIACID REGULATOR"/>
    <property type="match status" value="1"/>
</dbReference>
<keyword evidence="4" id="KW-1185">Reference proteome</keyword>
<dbReference type="Pfam" id="PF13556">
    <property type="entry name" value="HTH_30"/>
    <property type="match status" value="1"/>
</dbReference>
<dbReference type="Proteomes" id="UP000596929">
    <property type="component" value="Unassembled WGS sequence"/>
</dbReference>